<organism evidence="2 3">
    <name type="scientific">Canavalia gladiata</name>
    <name type="common">Sword bean</name>
    <name type="synonym">Dolichos gladiatus</name>
    <dbReference type="NCBI Taxonomy" id="3824"/>
    <lineage>
        <taxon>Eukaryota</taxon>
        <taxon>Viridiplantae</taxon>
        <taxon>Streptophyta</taxon>
        <taxon>Embryophyta</taxon>
        <taxon>Tracheophyta</taxon>
        <taxon>Spermatophyta</taxon>
        <taxon>Magnoliopsida</taxon>
        <taxon>eudicotyledons</taxon>
        <taxon>Gunneridae</taxon>
        <taxon>Pentapetalae</taxon>
        <taxon>rosids</taxon>
        <taxon>fabids</taxon>
        <taxon>Fabales</taxon>
        <taxon>Fabaceae</taxon>
        <taxon>Papilionoideae</taxon>
        <taxon>50 kb inversion clade</taxon>
        <taxon>NPAAA clade</taxon>
        <taxon>indigoferoid/millettioid clade</taxon>
        <taxon>Phaseoleae</taxon>
        <taxon>Canavalia</taxon>
    </lineage>
</organism>
<protein>
    <recommendedName>
        <fullName evidence="1">DUF7870 domain-containing protein</fullName>
    </recommendedName>
</protein>
<dbReference type="EMBL" id="JAYMYQ010000001">
    <property type="protein sequence ID" value="KAK7363096.1"/>
    <property type="molecule type" value="Genomic_DNA"/>
</dbReference>
<gene>
    <name evidence="2" type="ORF">VNO77_05225</name>
</gene>
<comment type="caution">
    <text evidence="2">The sequence shown here is derived from an EMBL/GenBank/DDBJ whole genome shotgun (WGS) entry which is preliminary data.</text>
</comment>
<dbReference type="Pfam" id="PF25276">
    <property type="entry name" value="DUF7870"/>
    <property type="match status" value="1"/>
</dbReference>
<proteinExistence type="predicted"/>
<evidence type="ECO:0000313" key="2">
    <source>
        <dbReference type="EMBL" id="KAK7363096.1"/>
    </source>
</evidence>
<name>A0AAN9R8H0_CANGL</name>
<sequence length="232" mass="26942">MGGYVMEKQSHKVKQIVFTLKLPVNFDKINLLSGRPQDITPIYKSYIRWNIKKKLTKSDIGNLNRLLLPEDLVDDLVLLVLGLEAQRETHTEKRGPSYDLGRFGLPQKSVFIDGWIKDFMNIRAFANSNKNFKIKYLPELSGECLEGYKRRVFIGVGLPEENTAAIEWFERNYPKKSPKFEIHSRLVAPKDLVVPHMDVSAWLYKHVKEEEYVVMKAEADEVEEMMKKIIIS</sequence>
<accession>A0AAN9R8H0</accession>
<dbReference type="AlphaFoldDB" id="A0AAN9R8H0"/>
<reference evidence="2 3" key="1">
    <citation type="submission" date="2024-01" db="EMBL/GenBank/DDBJ databases">
        <title>The genomes of 5 underutilized Papilionoideae crops provide insights into root nodulation and disease resistanc.</title>
        <authorList>
            <person name="Jiang F."/>
        </authorList>
    </citation>
    <scope>NUCLEOTIDE SEQUENCE [LARGE SCALE GENOMIC DNA]</scope>
    <source>
        <strain evidence="2">LVBAO_FW01</strain>
        <tissue evidence="2">Leaves</tissue>
    </source>
</reference>
<dbReference type="PANTHER" id="PTHR33597:SF22">
    <property type="entry name" value="PROTEIN, PUTATIVE-RELATED"/>
    <property type="match status" value="1"/>
</dbReference>
<dbReference type="InterPro" id="IPR057192">
    <property type="entry name" value="DUF7870"/>
</dbReference>
<keyword evidence="3" id="KW-1185">Reference proteome</keyword>
<evidence type="ECO:0000313" key="3">
    <source>
        <dbReference type="Proteomes" id="UP001367508"/>
    </source>
</evidence>
<dbReference type="PANTHER" id="PTHR33597">
    <property type="entry name" value="OS02G0760400 PROTEIN"/>
    <property type="match status" value="1"/>
</dbReference>
<evidence type="ECO:0000259" key="1">
    <source>
        <dbReference type="Pfam" id="PF25276"/>
    </source>
</evidence>
<dbReference type="Proteomes" id="UP001367508">
    <property type="component" value="Unassembled WGS sequence"/>
</dbReference>
<feature type="domain" description="DUF7870" evidence="1">
    <location>
        <begin position="128"/>
        <end position="231"/>
    </location>
</feature>